<feature type="active site" evidence="1">
    <location>
        <position position="375"/>
    </location>
</feature>
<protein>
    <recommendedName>
        <fullName evidence="1">Isocitrate dehydrogenase kinase/phosphatase</fullName>
        <shortName evidence="1">IDH kinase/phosphatase</shortName>
        <shortName evidence="1">IDHK/P</shortName>
        <ecNumber evidence="1">2.7.11.5</ecNumber>
        <ecNumber evidence="1">3.1.3.-</ecNumber>
    </recommendedName>
</protein>
<dbReference type="GO" id="GO:0006006">
    <property type="term" value="P:glucose metabolic process"/>
    <property type="evidence" value="ECO:0007669"/>
    <property type="project" value="InterPro"/>
</dbReference>
<comment type="function">
    <text evidence="1">Bifunctional enzyme which can phosphorylate or dephosphorylate isocitrate dehydrogenase (IDH) on a specific serine residue. This is a regulatory mechanism which enables bacteria to bypass the Krebs cycle via the glyoxylate shunt in response to the source of carbon. When bacteria are grown on glucose, IDH is fully active and unphosphorylated, but when grown on acetate or ethanol, the activity of IDH declines drastically concomitant with its phosphorylation.</text>
</comment>
<dbReference type="HAMAP" id="MF_00747">
    <property type="entry name" value="AceK"/>
    <property type="match status" value="1"/>
</dbReference>
<comment type="catalytic activity">
    <reaction evidence="1">
        <text>L-seryl-[isocitrate dehydrogenase] + ATP = O-phospho-L-seryl-[isocitrate dehydrogenase] + ADP + H(+)</text>
        <dbReference type="Rhea" id="RHEA:43540"/>
        <dbReference type="Rhea" id="RHEA-COMP:10605"/>
        <dbReference type="Rhea" id="RHEA-COMP:10606"/>
        <dbReference type="ChEBI" id="CHEBI:15378"/>
        <dbReference type="ChEBI" id="CHEBI:29999"/>
        <dbReference type="ChEBI" id="CHEBI:30616"/>
        <dbReference type="ChEBI" id="CHEBI:83421"/>
        <dbReference type="ChEBI" id="CHEBI:456216"/>
        <dbReference type="EC" id="2.7.11.5"/>
    </reaction>
</comment>
<dbReference type="AlphaFoldDB" id="A0A653BA20"/>
<dbReference type="PANTHER" id="PTHR39559">
    <property type="match status" value="1"/>
</dbReference>
<evidence type="ECO:0000259" key="3">
    <source>
        <dbReference type="Pfam" id="PF20423"/>
    </source>
</evidence>
<keyword evidence="1" id="KW-0904">Protein phosphatase</keyword>
<dbReference type="GO" id="GO:0008772">
    <property type="term" value="F:[isocitrate dehydrogenase (NADP+)] kinase activity"/>
    <property type="evidence" value="ECO:0007669"/>
    <property type="project" value="UniProtKB-UniRule"/>
</dbReference>
<keyword evidence="1" id="KW-0547">Nucleotide-binding</keyword>
<keyword evidence="1" id="KW-0067">ATP-binding</keyword>
<organism evidence="4">
    <name type="scientific">Ectopseudomonas oleovorans</name>
    <name type="common">Pseudomonas oleovorans</name>
    <dbReference type="NCBI Taxonomy" id="301"/>
    <lineage>
        <taxon>Bacteria</taxon>
        <taxon>Pseudomonadati</taxon>
        <taxon>Pseudomonadota</taxon>
        <taxon>Gammaproteobacteria</taxon>
        <taxon>Pseudomonadales</taxon>
        <taxon>Pseudomonadaceae</taxon>
        <taxon>Ectopseudomonas</taxon>
    </lineage>
</organism>
<dbReference type="GO" id="GO:0005524">
    <property type="term" value="F:ATP binding"/>
    <property type="evidence" value="ECO:0007669"/>
    <property type="project" value="UniProtKB-UniRule"/>
</dbReference>
<dbReference type="GO" id="GO:0004721">
    <property type="term" value="F:phosphoprotein phosphatase activity"/>
    <property type="evidence" value="ECO:0007669"/>
    <property type="project" value="UniProtKB-KW"/>
</dbReference>
<comment type="similarity">
    <text evidence="1">Belongs to the AceK family.</text>
</comment>
<gene>
    <name evidence="1 4" type="primary">aceK</name>
    <name evidence="4" type="ORF">POT9AD_4517</name>
</gene>
<evidence type="ECO:0000256" key="1">
    <source>
        <dbReference type="HAMAP-Rule" id="MF_00747"/>
    </source>
</evidence>
<keyword evidence="1 4" id="KW-0418">Kinase</keyword>
<dbReference type="GO" id="GO:0006097">
    <property type="term" value="P:glyoxylate cycle"/>
    <property type="evidence" value="ECO:0007669"/>
    <property type="project" value="UniProtKB-UniRule"/>
</dbReference>
<feature type="domain" description="Isocitrate dehydrogenase kinase/phosphatase (AceK) kinase" evidence="2">
    <location>
        <begin position="314"/>
        <end position="568"/>
    </location>
</feature>
<dbReference type="GO" id="GO:0006099">
    <property type="term" value="P:tricarboxylic acid cycle"/>
    <property type="evidence" value="ECO:0007669"/>
    <property type="project" value="UniProtKB-UniRule"/>
</dbReference>
<dbReference type="Pfam" id="PF06315">
    <property type="entry name" value="AceK_kinase"/>
    <property type="match status" value="1"/>
</dbReference>
<feature type="binding site" evidence="1">
    <location>
        <position position="340"/>
    </location>
    <ligand>
        <name>ATP</name>
        <dbReference type="ChEBI" id="CHEBI:30616"/>
    </ligand>
</feature>
<dbReference type="EMBL" id="LR130779">
    <property type="protein sequence ID" value="VDN65492.1"/>
    <property type="molecule type" value="Genomic_DNA"/>
</dbReference>
<keyword evidence="1" id="KW-0816">Tricarboxylic acid cycle</keyword>
<dbReference type="GO" id="GO:0005737">
    <property type="term" value="C:cytoplasm"/>
    <property type="evidence" value="ECO:0007669"/>
    <property type="project" value="UniProtKB-SubCell"/>
</dbReference>
<feature type="binding site" evidence="1">
    <location>
        <begin position="319"/>
        <end position="325"/>
    </location>
    <ligand>
        <name>ATP</name>
        <dbReference type="ChEBI" id="CHEBI:30616"/>
    </ligand>
</feature>
<dbReference type="PIRSF" id="PIRSF000719">
    <property type="entry name" value="AceK"/>
    <property type="match status" value="1"/>
</dbReference>
<dbReference type="PANTHER" id="PTHR39559:SF1">
    <property type="entry name" value="ISOCITRATE DEHYDROGENASE KINASE_PHOSPHATASE"/>
    <property type="match status" value="1"/>
</dbReference>
<feature type="domain" description="Isocitrate dehydrogenase kinase/phosphatase (AceK) regulatory" evidence="3">
    <location>
        <begin position="13"/>
        <end position="312"/>
    </location>
</feature>
<keyword evidence="1" id="KW-0723">Serine/threonine-protein kinase</keyword>
<reference evidence="4" key="1">
    <citation type="submission" date="2018-11" db="EMBL/GenBank/DDBJ databases">
        <authorList>
            <consortium name="Genoscope - CEA"/>
            <person name="William W."/>
        </authorList>
    </citation>
    <scope>NUCLEOTIDE SEQUENCE [LARGE SCALE GENOMIC DNA]</scope>
    <source>
        <strain evidence="4">T9AD</strain>
    </source>
</reference>
<keyword evidence="1" id="KW-0963">Cytoplasm</keyword>
<dbReference type="GO" id="GO:0004674">
    <property type="term" value="F:protein serine/threonine kinase activity"/>
    <property type="evidence" value="ECO:0007669"/>
    <property type="project" value="UniProtKB-KW"/>
</dbReference>
<evidence type="ECO:0000259" key="2">
    <source>
        <dbReference type="Pfam" id="PF06315"/>
    </source>
</evidence>
<dbReference type="InterPro" id="IPR010452">
    <property type="entry name" value="Isocitrate_DH_AceK"/>
</dbReference>
<comment type="subcellular location">
    <subcellularLocation>
        <location evidence="1">Cytoplasm</location>
    </subcellularLocation>
</comment>
<evidence type="ECO:0000313" key="4">
    <source>
        <dbReference type="EMBL" id="VDN65492.1"/>
    </source>
</evidence>
<dbReference type="GO" id="GO:0016208">
    <property type="term" value="F:AMP binding"/>
    <property type="evidence" value="ECO:0007669"/>
    <property type="project" value="TreeGrafter"/>
</dbReference>
<proteinExistence type="inferred from homology"/>
<dbReference type="EC" id="3.1.3.-" evidence="1"/>
<keyword evidence="1 4" id="KW-0378">Hydrolase</keyword>
<dbReference type="Pfam" id="PF20423">
    <property type="entry name" value="AceK_regulatory"/>
    <property type="match status" value="1"/>
</dbReference>
<dbReference type="NCBIfam" id="NF002804">
    <property type="entry name" value="PRK02946.1"/>
    <property type="match status" value="1"/>
</dbReference>
<sequence length="574" mass="66163">MRMGQQWPADGIARLILDGFDDYREQFRQITDGARARFEQALWQEAQQASAARINLYEDKVAQTRERLQQGFDATLLEASQWPLVKSAYIALIDLRLDDELAETWFNSIFCSLFSHDLISDGCMFIHTTRPSLRSRSGAAQTRRYRPDGALDEALRAIFEDYAFDAAYEDLPRDLQRLEEQLRASLPDWICKDPELCIELFSSVLYRNKGAYLVGRIYTRDEQWPLAIPLLHREGQGIQVDAAITDEAEVSIIFSFTRSYFMVDVAIPADFIGFLRRILPGKHIAELYTSIGFYKHGKSEFYRSLIGHLASSDDRFVMAPGVRGMVMSVFTLPGFNTVFKIIKDRFAHAKTVDRNTVIEKYRLVKSVDRVGRMADTQEFADFRFPRAKFEPQCLAELLEVAPSTVVLEGDSVLVRHCWTERRMTPLNLYLESASEAQVREALDDYGLAIKQLAAANIFPGDMLLKNFGVTRHGRVVFYDYDEICFLTEVNFRRIPPPRFPEDEMSAEPWYSVAPNDVFPEEFPPFLFADIKQRQLFSRLHGNLYDADYWKQLQDAIRAGKVIDVFPYRRKSPVI</sequence>
<dbReference type="InterPro" id="IPR046854">
    <property type="entry name" value="AceK_regulatory"/>
</dbReference>
<accession>A0A653BA20</accession>
<dbReference type="EC" id="2.7.11.5" evidence="1"/>
<keyword evidence="1 4" id="KW-0808">Transferase</keyword>
<name>A0A653BA20_ECTOL</name>
<dbReference type="InterPro" id="IPR046855">
    <property type="entry name" value="AceK_kinase"/>
</dbReference>
<keyword evidence="1" id="KW-0329">Glyoxylate bypass</keyword>